<dbReference type="EMBL" id="JBBXMP010000492">
    <property type="protein sequence ID" value="KAL0057574.1"/>
    <property type="molecule type" value="Genomic_DNA"/>
</dbReference>
<feature type="compositionally biased region" description="Basic and acidic residues" evidence="1">
    <location>
        <begin position="59"/>
        <end position="91"/>
    </location>
</feature>
<dbReference type="Proteomes" id="UP001437256">
    <property type="component" value="Unassembled WGS sequence"/>
</dbReference>
<gene>
    <name evidence="2" type="ORF">AAF712_015783</name>
</gene>
<protein>
    <submittedName>
        <fullName evidence="2">Uncharacterized protein</fullName>
    </submittedName>
</protein>
<proteinExistence type="predicted"/>
<evidence type="ECO:0000313" key="3">
    <source>
        <dbReference type="Proteomes" id="UP001437256"/>
    </source>
</evidence>
<feature type="region of interest" description="Disordered" evidence="1">
    <location>
        <begin position="42"/>
        <end position="134"/>
    </location>
</feature>
<feature type="region of interest" description="Disordered" evidence="1">
    <location>
        <begin position="1"/>
        <end position="22"/>
    </location>
</feature>
<reference evidence="2 3" key="1">
    <citation type="submission" date="2024-05" db="EMBL/GenBank/DDBJ databases">
        <title>A draft genome resource for the thread blight pathogen Marasmius tenuissimus strain MS-2.</title>
        <authorList>
            <person name="Yulfo-Soto G.E."/>
            <person name="Baruah I.K."/>
            <person name="Amoako-Attah I."/>
            <person name="Bukari Y."/>
            <person name="Meinhardt L.W."/>
            <person name="Bailey B.A."/>
            <person name="Cohen S.P."/>
        </authorList>
    </citation>
    <scope>NUCLEOTIDE SEQUENCE [LARGE SCALE GENOMIC DNA]</scope>
    <source>
        <strain evidence="2 3">MS-2</strain>
    </source>
</reference>
<evidence type="ECO:0000313" key="2">
    <source>
        <dbReference type="EMBL" id="KAL0057574.1"/>
    </source>
</evidence>
<evidence type="ECO:0000256" key="1">
    <source>
        <dbReference type="SAM" id="MobiDB-lite"/>
    </source>
</evidence>
<organism evidence="2 3">
    <name type="scientific">Marasmius tenuissimus</name>
    <dbReference type="NCBI Taxonomy" id="585030"/>
    <lineage>
        <taxon>Eukaryota</taxon>
        <taxon>Fungi</taxon>
        <taxon>Dikarya</taxon>
        <taxon>Basidiomycota</taxon>
        <taxon>Agaricomycotina</taxon>
        <taxon>Agaricomycetes</taxon>
        <taxon>Agaricomycetidae</taxon>
        <taxon>Agaricales</taxon>
        <taxon>Marasmiineae</taxon>
        <taxon>Marasmiaceae</taxon>
        <taxon>Marasmius</taxon>
    </lineage>
</organism>
<accession>A0ABR2Z8L8</accession>
<feature type="compositionally biased region" description="Basic and acidic residues" evidence="1">
    <location>
        <begin position="1"/>
        <end position="21"/>
    </location>
</feature>
<keyword evidence="3" id="KW-1185">Reference proteome</keyword>
<comment type="caution">
    <text evidence="2">The sequence shown here is derived from an EMBL/GenBank/DDBJ whole genome shotgun (WGS) entry which is preliminary data.</text>
</comment>
<sequence>MSADELDRLQTRNRTVDHPLLVEDYEAPGVALFDDAEFIVQANGTGNGSSDEEDDSDSEGNRSDEKEVDSDCKDGHDVAESSEEDSRHSEEDSQPSTEDESSDSEFVPPRHLVVLSRAQGHPPGTFIGFGAGPS</sequence>
<name>A0ABR2Z8L8_9AGAR</name>